<evidence type="ECO:0000313" key="15">
    <source>
        <dbReference type="Proteomes" id="UP000005666"/>
    </source>
</evidence>
<evidence type="ECO:0000256" key="11">
    <source>
        <dbReference type="SAM" id="Phobius"/>
    </source>
</evidence>
<dbReference type="InterPro" id="IPR057476">
    <property type="entry name" value="Cux_N"/>
</dbReference>
<dbReference type="OrthoDB" id="10257567at2759"/>
<evidence type="ECO:0000256" key="1">
    <source>
        <dbReference type="ARBA" id="ARBA00004409"/>
    </source>
</evidence>
<feature type="coiled-coil region" evidence="10">
    <location>
        <begin position="503"/>
        <end position="530"/>
    </location>
</feature>
<sequence>METSVYSHALKLWENADLTSLQKNLDSDVLDIKETESVFLDSRKSLATETKKFKKLENDEKLSQMNKLIKQYQQEIDSLTKRSKRSESILFNVYARLSETPDPKPLLQNSIEKFSNVEDSKELKEQVESLQDKLAKYADYESIKSRLLDLEQSSAVVLTKRLTAQEKELTSVWEAKKKNWEEKESEYTKQLQTLKQNNKVLELKVSKQVDIDGADDNEEADGEENNKFVNITENNFLVEELNSAQSRIFQLEKRNEELTASLAEVTNEAKKESDLIEKQRKISQLESENALLSASFERERIAQEKIKTTLSDQLSTSKVELASYKTELENVRRKLNNYSDYAKLKDELTALKKIEFGVDDVNSDEDDMDSNSSVDNKMETTLITANKKLQSNLAILRSKDTEQKEEIARLQKELQSLTLKVEELDKTNQKLERDLEAVEDIDQKFNDTASMMSGVTRQMNNRGGATGRLSPTSSIIGIPEESELPSSLMTNSSSILPIVTKQRDRFRIKNIELEKQIRQVNNEKGKLQSDINKLHGDYQKLTERLRHISSLDSSSSKINSLSEFDAEAQFSRSYDKSYNPLIDYKKKDSGYYKINRLPFTERIFMKFAEVVGSSKASRMVFVFYSLGVHGILLLLLIAIGNSGGYSNTSSASIAHSEALAATSQLGAIAEKLNDVSSSGVKVGNN</sequence>
<comment type="similarity">
    <text evidence="2">Belongs to the CASP family.</text>
</comment>
<feature type="domain" description="CASP C-terminal" evidence="12">
    <location>
        <begin position="409"/>
        <end position="641"/>
    </location>
</feature>
<evidence type="ECO:0000256" key="4">
    <source>
        <dbReference type="ARBA" id="ARBA00022448"/>
    </source>
</evidence>
<organism evidence="14 15">
    <name type="scientific">Tetrapisispora phaffii (strain ATCC 24235 / CBS 4417 / NBRC 1672 / NRRL Y-8282 / UCD 70-5)</name>
    <name type="common">Yeast</name>
    <name type="synonym">Fabospora phaffii</name>
    <dbReference type="NCBI Taxonomy" id="1071381"/>
    <lineage>
        <taxon>Eukaryota</taxon>
        <taxon>Fungi</taxon>
        <taxon>Dikarya</taxon>
        <taxon>Ascomycota</taxon>
        <taxon>Saccharomycotina</taxon>
        <taxon>Saccharomycetes</taxon>
        <taxon>Saccharomycetales</taxon>
        <taxon>Saccharomycetaceae</taxon>
        <taxon>Tetrapisispora</taxon>
    </lineage>
</organism>
<feature type="coiled-coil region" evidence="10">
    <location>
        <begin position="234"/>
        <end position="341"/>
    </location>
</feature>
<evidence type="ECO:0000313" key="14">
    <source>
        <dbReference type="EMBL" id="CCE63429.1"/>
    </source>
</evidence>
<feature type="transmembrane region" description="Helical" evidence="11">
    <location>
        <begin position="619"/>
        <end position="639"/>
    </location>
</feature>
<keyword evidence="4" id="KW-0813">Transport</keyword>
<dbReference type="AlphaFoldDB" id="G8BU51"/>
<feature type="coiled-coil region" evidence="10">
    <location>
        <begin position="177"/>
        <end position="204"/>
    </location>
</feature>
<evidence type="ECO:0000256" key="10">
    <source>
        <dbReference type="SAM" id="Coils"/>
    </source>
</evidence>
<dbReference type="GO" id="GO:0006891">
    <property type="term" value="P:intra-Golgi vesicle-mediated transport"/>
    <property type="evidence" value="ECO:0007669"/>
    <property type="project" value="InterPro"/>
</dbReference>
<evidence type="ECO:0000256" key="8">
    <source>
        <dbReference type="ARBA" id="ARBA00023054"/>
    </source>
</evidence>
<dbReference type="PANTHER" id="PTHR14043">
    <property type="entry name" value="CCAAT DISPLACEMENT PROTEIN-RELATED"/>
    <property type="match status" value="1"/>
</dbReference>
<feature type="domain" description="Cux N-terminal" evidence="13">
    <location>
        <begin position="3"/>
        <end position="113"/>
    </location>
</feature>
<dbReference type="GeneID" id="11531252"/>
<dbReference type="InterPro" id="IPR012955">
    <property type="entry name" value="CASP_C"/>
</dbReference>
<dbReference type="RefSeq" id="XP_003685863.1">
    <property type="nucleotide sequence ID" value="XM_003685815.1"/>
</dbReference>
<evidence type="ECO:0000256" key="5">
    <source>
        <dbReference type="ARBA" id="ARBA00022692"/>
    </source>
</evidence>
<accession>G8BU51</accession>
<keyword evidence="6 11" id="KW-1133">Transmembrane helix</keyword>
<protein>
    <recommendedName>
        <fullName evidence="3">Protein CASP</fullName>
    </recommendedName>
</protein>
<evidence type="ECO:0000259" key="12">
    <source>
        <dbReference type="Pfam" id="PF08172"/>
    </source>
</evidence>
<evidence type="ECO:0000256" key="2">
    <source>
        <dbReference type="ARBA" id="ARBA00006415"/>
    </source>
</evidence>
<dbReference type="Proteomes" id="UP000005666">
    <property type="component" value="Chromosome 5"/>
</dbReference>
<keyword evidence="5 11" id="KW-0812">Transmembrane</keyword>
<dbReference type="eggNOG" id="KOG0963">
    <property type="taxonomic scope" value="Eukaryota"/>
</dbReference>
<evidence type="ECO:0000256" key="6">
    <source>
        <dbReference type="ARBA" id="ARBA00022989"/>
    </source>
</evidence>
<evidence type="ECO:0000256" key="9">
    <source>
        <dbReference type="ARBA" id="ARBA00023136"/>
    </source>
</evidence>
<keyword evidence="7" id="KW-0333">Golgi apparatus</keyword>
<gene>
    <name evidence="14" type="primary">TPHA0E03390</name>
    <name evidence="14" type="ordered locus">TPHA_0E03390</name>
</gene>
<reference evidence="14 15" key="1">
    <citation type="journal article" date="2011" name="Proc. Natl. Acad. Sci. U.S.A.">
        <title>Evolutionary erosion of yeast sex chromosomes by mating-type switching accidents.</title>
        <authorList>
            <person name="Gordon J.L."/>
            <person name="Armisen D."/>
            <person name="Proux-Wera E."/>
            <person name="Oheigeartaigh S.S."/>
            <person name="Byrne K.P."/>
            <person name="Wolfe K.H."/>
        </authorList>
    </citation>
    <scope>NUCLEOTIDE SEQUENCE [LARGE SCALE GENOMIC DNA]</scope>
    <source>
        <strain evidence="15">ATCC 24235 / CBS 4417 / NBRC 1672 / NRRL Y-8282 / UCD 70-5</strain>
    </source>
</reference>
<evidence type="ECO:0000256" key="7">
    <source>
        <dbReference type="ARBA" id="ARBA00023034"/>
    </source>
</evidence>
<dbReference type="Pfam" id="PF08172">
    <property type="entry name" value="CASP_C"/>
    <property type="match status" value="1"/>
</dbReference>
<dbReference type="Pfam" id="PF25398">
    <property type="entry name" value="CUX1_N"/>
    <property type="match status" value="1"/>
</dbReference>
<proteinExistence type="inferred from homology"/>
<feature type="coiled-coil region" evidence="10">
    <location>
        <begin position="393"/>
        <end position="444"/>
    </location>
</feature>
<keyword evidence="8 10" id="KW-0175">Coiled coil</keyword>
<dbReference type="KEGG" id="tpf:TPHA_0E03390"/>
<dbReference type="GO" id="GO:0000139">
    <property type="term" value="C:Golgi membrane"/>
    <property type="evidence" value="ECO:0007669"/>
    <property type="project" value="UniProtKB-SubCell"/>
</dbReference>
<keyword evidence="9 11" id="KW-0472">Membrane</keyword>
<evidence type="ECO:0000256" key="3">
    <source>
        <dbReference type="ARBA" id="ARBA00018691"/>
    </source>
</evidence>
<dbReference type="EMBL" id="HE612860">
    <property type="protein sequence ID" value="CCE63429.1"/>
    <property type="molecule type" value="Genomic_DNA"/>
</dbReference>
<evidence type="ECO:0000259" key="13">
    <source>
        <dbReference type="Pfam" id="PF25398"/>
    </source>
</evidence>
<dbReference type="GO" id="GO:0000149">
    <property type="term" value="F:SNARE binding"/>
    <property type="evidence" value="ECO:0007669"/>
    <property type="project" value="EnsemblFungi"/>
</dbReference>
<dbReference type="STRING" id="1071381.G8BU51"/>
<dbReference type="HOGENOM" id="CLU_016758_0_0_1"/>
<feature type="coiled-coil region" evidence="10">
    <location>
        <begin position="55"/>
        <end position="89"/>
    </location>
</feature>
<dbReference type="GO" id="GO:0048211">
    <property type="term" value="P:Golgi vesicle docking"/>
    <property type="evidence" value="ECO:0007669"/>
    <property type="project" value="EnsemblFungi"/>
</dbReference>
<comment type="subcellular location">
    <subcellularLocation>
        <location evidence="1">Golgi apparatus membrane</location>
        <topology evidence="1">Single-pass type IV membrane protein</topology>
    </subcellularLocation>
</comment>
<name>G8BU51_TETPH</name>
<dbReference type="PANTHER" id="PTHR14043:SF2">
    <property type="entry name" value="HOMEOBOX PROTEIN CUT"/>
    <property type="match status" value="1"/>
</dbReference>
<dbReference type="OMA" id="WQQEGFN"/>
<keyword evidence="15" id="KW-1185">Reference proteome</keyword>